<comment type="caution">
    <text evidence="2">The sequence shown here is derived from an EMBL/GenBank/DDBJ whole genome shotgun (WGS) entry which is preliminary data.</text>
</comment>
<accession>A0AAU9JTL3</accession>
<proteinExistence type="predicted"/>
<keyword evidence="1" id="KW-0472">Membrane</keyword>
<feature type="transmembrane region" description="Helical" evidence="1">
    <location>
        <begin position="265"/>
        <end position="282"/>
    </location>
</feature>
<feature type="transmembrane region" description="Helical" evidence="1">
    <location>
        <begin position="127"/>
        <end position="145"/>
    </location>
</feature>
<dbReference type="Proteomes" id="UP001162131">
    <property type="component" value="Unassembled WGS sequence"/>
</dbReference>
<evidence type="ECO:0000313" key="2">
    <source>
        <dbReference type="EMBL" id="CAG9328955.1"/>
    </source>
</evidence>
<dbReference type="EMBL" id="CAJZBQ010000047">
    <property type="protein sequence ID" value="CAG9328955.1"/>
    <property type="molecule type" value="Genomic_DNA"/>
</dbReference>
<feature type="transmembrane region" description="Helical" evidence="1">
    <location>
        <begin position="97"/>
        <end position="121"/>
    </location>
</feature>
<reference evidence="2" key="1">
    <citation type="submission" date="2021-09" db="EMBL/GenBank/DDBJ databases">
        <authorList>
            <consortium name="AG Swart"/>
            <person name="Singh M."/>
            <person name="Singh A."/>
            <person name="Seah K."/>
            <person name="Emmerich C."/>
        </authorList>
    </citation>
    <scope>NUCLEOTIDE SEQUENCE</scope>
    <source>
        <strain evidence="2">ATCC30299</strain>
    </source>
</reference>
<feature type="transmembrane region" description="Helical" evidence="1">
    <location>
        <begin position="165"/>
        <end position="185"/>
    </location>
</feature>
<sequence>MDEIFYAIEFFFIILGFLLWRLTNTWRLENGKVFILLFYLILSNFIYYLVHSELIFKIAYATPENLNDSGHFFICLYGHMLWLLPLFWVLEGIVMALNVLVSFCMFIFIDYAGLILVETIAASYCGAWYAAFVIFSPTAIIEFALLDKSPYIFFKDGDDCNDVGFVIALLFYLWPVLTFLFLVYHLIFNTWWALDVSIALAIFVFSLIYLGYSNLFEQLGGLLVTLINIKGLFIFIYLGYSKLFEELGRLLGILINIEELKKNRFIRLALLGFSIWAIYSLFTKILHERLGKIFEQTR</sequence>
<keyword evidence="1" id="KW-1133">Transmembrane helix</keyword>
<protein>
    <submittedName>
        <fullName evidence="2">Uncharacterized protein</fullName>
    </submittedName>
</protein>
<keyword evidence="1" id="KW-0812">Transmembrane</keyword>
<evidence type="ECO:0000313" key="3">
    <source>
        <dbReference type="Proteomes" id="UP001162131"/>
    </source>
</evidence>
<feature type="transmembrane region" description="Helical" evidence="1">
    <location>
        <begin position="34"/>
        <end position="50"/>
    </location>
</feature>
<feature type="transmembrane region" description="Helical" evidence="1">
    <location>
        <begin position="191"/>
        <end position="212"/>
    </location>
</feature>
<feature type="transmembrane region" description="Helical" evidence="1">
    <location>
        <begin position="70"/>
        <end position="90"/>
    </location>
</feature>
<evidence type="ECO:0000256" key="1">
    <source>
        <dbReference type="SAM" id="Phobius"/>
    </source>
</evidence>
<name>A0AAU9JTL3_9CILI</name>
<feature type="transmembrane region" description="Helical" evidence="1">
    <location>
        <begin position="6"/>
        <end position="22"/>
    </location>
</feature>
<dbReference type="AlphaFoldDB" id="A0AAU9JTL3"/>
<feature type="transmembrane region" description="Helical" evidence="1">
    <location>
        <begin position="219"/>
        <end position="240"/>
    </location>
</feature>
<keyword evidence="3" id="KW-1185">Reference proteome</keyword>
<organism evidence="2 3">
    <name type="scientific">Blepharisma stoltei</name>
    <dbReference type="NCBI Taxonomy" id="1481888"/>
    <lineage>
        <taxon>Eukaryota</taxon>
        <taxon>Sar</taxon>
        <taxon>Alveolata</taxon>
        <taxon>Ciliophora</taxon>
        <taxon>Postciliodesmatophora</taxon>
        <taxon>Heterotrichea</taxon>
        <taxon>Heterotrichida</taxon>
        <taxon>Blepharismidae</taxon>
        <taxon>Blepharisma</taxon>
    </lineage>
</organism>
<gene>
    <name evidence="2" type="ORF">BSTOLATCC_MIC47794</name>
</gene>